<protein>
    <submittedName>
        <fullName evidence="1">Phage DNA binding protein</fullName>
    </submittedName>
</protein>
<name>V7HXI6_9LACO</name>
<sequence>MQNTKDFINNVVTTDIKPNQKHWIVDKQRFNFVVDNISEEEWQAEHLTVYTLQKVKKEIDLHGYDLKLSVEEMANSLVVDICFRPKEEELTLPQLVGKLKVWAEERGLLTANPEVQFTKIYEELGETATAMNKNWHNELIDSIGDLQVTIIIFAQQMNIDLLREIDNAKLVKDKPSNSKHEAFTKIGIELGKVAEYAFDGLYKPVEYHLAKAFLKVQHFSLRCNLDATDCLNKAYNTIANRGGKTINGTFVKEEDLR</sequence>
<keyword evidence="2" id="KW-1185">Reference proteome</keyword>
<accession>V7HXI6</accession>
<evidence type="ECO:0000313" key="2">
    <source>
        <dbReference type="Proteomes" id="UP000018559"/>
    </source>
</evidence>
<evidence type="ECO:0000313" key="1">
    <source>
        <dbReference type="EMBL" id="ETA73756.1"/>
    </source>
</evidence>
<organism evidence="1 2">
    <name type="scientific">Ligilactobacillus equi DPC 6820</name>
    <dbReference type="NCBI Taxonomy" id="1392007"/>
    <lineage>
        <taxon>Bacteria</taxon>
        <taxon>Bacillati</taxon>
        <taxon>Bacillota</taxon>
        <taxon>Bacilli</taxon>
        <taxon>Lactobacillales</taxon>
        <taxon>Lactobacillaceae</taxon>
        <taxon>Ligilactobacillus</taxon>
    </lineage>
</organism>
<dbReference type="AlphaFoldDB" id="V7HXI6"/>
<dbReference type="EMBL" id="AWWH01000158">
    <property type="protein sequence ID" value="ETA73756.1"/>
    <property type="molecule type" value="Genomic_DNA"/>
</dbReference>
<dbReference type="CDD" id="cd11540">
    <property type="entry name" value="NTP-PPase_u3"/>
    <property type="match status" value="1"/>
</dbReference>
<gene>
    <name evidence="1" type="ORF">LEQ_0059c</name>
</gene>
<reference evidence="1 2" key="1">
    <citation type="journal article" date="2014" name="Genome Announc.">
        <title>The Genome of the Predominant Equine Lactobacillus Species, Lactobacillus equi, Is Reflective of Its Lifestyle Adaptations to an Herbivorous Host.</title>
        <authorList>
            <person name="O'Donnell M.M."/>
            <person name="Harris H.M."/>
            <person name="O'Toole P.W."/>
            <person name="Ross R.P."/>
        </authorList>
    </citation>
    <scope>NUCLEOTIDE SEQUENCE [LARGE SCALE GENOMIC DNA]</scope>
    <source>
        <strain evidence="1 2">DPC 6820</strain>
    </source>
</reference>
<dbReference type="Proteomes" id="UP000018559">
    <property type="component" value="Unassembled WGS sequence"/>
</dbReference>
<dbReference type="RefSeq" id="WP_023860006.1">
    <property type="nucleotide sequence ID" value="NZ_AWWH01000158.1"/>
</dbReference>
<dbReference type="Gene3D" id="1.10.287.1080">
    <property type="entry name" value="MazG-like"/>
    <property type="match status" value="1"/>
</dbReference>
<proteinExistence type="predicted"/>
<dbReference type="PATRIC" id="fig|1392007.3.peg.1414"/>
<dbReference type="SUPFAM" id="SSF101386">
    <property type="entry name" value="all-alpha NTP pyrophosphatases"/>
    <property type="match status" value="1"/>
</dbReference>
<comment type="caution">
    <text evidence="1">The sequence shown here is derived from an EMBL/GenBank/DDBJ whole genome shotgun (WGS) entry which is preliminary data.</text>
</comment>